<feature type="region of interest" description="Disordered" evidence="4">
    <location>
        <begin position="1245"/>
        <end position="1293"/>
    </location>
</feature>
<evidence type="ECO:0000259" key="5">
    <source>
        <dbReference type="Pfam" id="PF00176"/>
    </source>
</evidence>
<dbReference type="Pfam" id="PF00271">
    <property type="entry name" value="Helicase_C"/>
    <property type="match status" value="1"/>
</dbReference>
<dbReference type="SUPFAM" id="SSF52540">
    <property type="entry name" value="P-loop containing nucleoside triphosphate hydrolases"/>
    <property type="match status" value="2"/>
</dbReference>
<dbReference type="InterPro" id="IPR027417">
    <property type="entry name" value="P-loop_NTPase"/>
</dbReference>
<dbReference type="Proteomes" id="UP000070700">
    <property type="component" value="Unassembled WGS sequence"/>
</dbReference>
<accession>A0A194XBD6</accession>
<dbReference type="RefSeq" id="XP_018071840.1">
    <property type="nucleotide sequence ID" value="XM_018222504.1"/>
</dbReference>
<evidence type="ECO:0000256" key="4">
    <source>
        <dbReference type="SAM" id="MobiDB-lite"/>
    </source>
</evidence>
<feature type="domain" description="SNF2 N-terminal" evidence="5">
    <location>
        <begin position="568"/>
        <end position="735"/>
    </location>
</feature>
<dbReference type="GeneID" id="28832230"/>
<dbReference type="InterPro" id="IPR001650">
    <property type="entry name" value="Helicase_C-like"/>
</dbReference>
<proteinExistence type="predicted"/>
<dbReference type="InterPro" id="IPR049730">
    <property type="entry name" value="SNF2/RAD54-like_C"/>
</dbReference>
<feature type="compositionally biased region" description="Polar residues" evidence="4">
    <location>
        <begin position="354"/>
        <end position="373"/>
    </location>
</feature>
<evidence type="ECO:0000256" key="1">
    <source>
        <dbReference type="ARBA" id="ARBA00022741"/>
    </source>
</evidence>
<organism evidence="7 8">
    <name type="scientific">Mollisia scopiformis</name>
    <name type="common">Conifer needle endophyte fungus</name>
    <name type="synonym">Phialocephala scopiformis</name>
    <dbReference type="NCBI Taxonomy" id="149040"/>
    <lineage>
        <taxon>Eukaryota</taxon>
        <taxon>Fungi</taxon>
        <taxon>Dikarya</taxon>
        <taxon>Ascomycota</taxon>
        <taxon>Pezizomycotina</taxon>
        <taxon>Leotiomycetes</taxon>
        <taxon>Helotiales</taxon>
        <taxon>Mollisiaceae</taxon>
        <taxon>Mollisia</taxon>
    </lineage>
</organism>
<dbReference type="KEGG" id="psco:LY89DRAFT_781683"/>
<feature type="compositionally biased region" description="Polar residues" evidence="4">
    <location>
        <begin position="243"/>
        <end position="253"/>
    </location>
</feature>
<sequence>MSASPETGSAWSELKQRLPLPDNDLDNLEKWIKNEWETNLRALSDLKSAEGRVQLGKSSKDLATKIYNISALISTAISKEDLEDILRLGPVQQAPVTLETVVVRVQLKVTQIGQEKEFAEFSLSRCLQDGKLATLPKNYDHKLFLREAETHINEARAVPLEFAHGTLTYSQWNNVKQIARQTHFEVAISHLFNNRGDDDTILFTFQPESEAQERNRLNAERASQRLKAPAPGSGTKRRLTESPKATQPQSTRTRVGPSKESTPPPRRQSPVYPSDDKVTPTGQSKRIPGGPGSMTAKAGPTSTPSLHGSVSSRSSNPSKVPRTSSSPSGGPKTVAPKAVIESPASKPIDKPVTAQPQKTTIAAKSTPPLSFNATGKKIGGLIKRATSRAGNSSVPTTPTESRGERVGSEATINPPLRTYSAQPQDSSLVRPSTATKVGENLKHALGSLRQTLVPNNLSASTTPLDKDELRRGDEQIPELRTSKPATGDDADEEVEEEHQFIDEEDQADFSVSQLQNLQNMDELIQMTTPTDPFERWQACCRLFRIDSTKTGINERVPVAGLKHPLYQYQAFGVYWQMAYSRENGGGFLADEMGLGKTLSYLAFIVVERQLSVLWREVLESRQADDGRHLHKAQHREGDICPSQRDHWIACPCTSSSPASSWPAKYGLRMACVPPSMVQSWKDQFIDHIAPLPALDMKLIIAHKATSNLDSFDVNTVHNTNLMKAVQNPLPSQRVRYDEDEAAINQDRILVLTTSESTQKASKPWQERFQHKVQMRVYDKSEAGRWYEFKAPGLVYGIAMIDECHEHYHKEKGRSGVLANLPQENHPFLWGYSGTPFTQTPRGLEGVLWAIEKLWPKDPKFDPKRTAWEQNLHTTDQRQLHRFTWKKLDAICKSFERHLKDTKPEKTTLDEIFQRFKPFLTTFMIRRNADTLWFGHPLLKLNPHEHTDITLEHNLKYDDDIAQLRTVIQAEIAKKVEELQSTWDNADPRKRDPKRPTKLSFNSACSVQWRLRIMATFPALVPYAAKEHPEYLELTAKECFKFRRSGLMQSPYKHFREICEASPKCMELYRIIDDMCNSADYEGKEHKLVIMSEFNPVVLLLQLFIQHLVTGKKNRVGVVTADMKLKDRTAVIEAFTDAMDDKGERKHKDNFQFLIGTTRLIGTGLQLTRAAAVVMMEPQYEFFREVQGYARVHRIGQRNPKSFSYRLIDEGSEVETSILKRQADRNEFAGKATDGDGAGLEQMDVKSTAESQRDISMTGLSGSEVSDESRISDQMSGVNLGATTSVWNDDDYSK</sequence>
<dbReference type="Gene3D" id="3.40.50.10810">
    <property type="entry name" value="Tandem AAA-ATPase domain"/>
    <property type="match status" value="1"/>
</dbReference>
<dbReference type="Pfam" id="PF00176">
    <property type="entry name" value="SNF2-rel_dom"/>
    <property type="match status" value="1"/>
</dbReference>
<keyword evidence="2" id="KW-0378">Hydrolase</keyword>
<dbReference type="CDD" id="cd18793">
    <property type="entry name" value="SF2_C_SNF"/>
    <property type="match status" value="1"/>
</dbReference>
<dbReference type="STRING" id="149040.A0A194XBD6"/>
<evidence type="ECO:0000256" key="3">
    <source>
        <dbReference type="ARBA" id="ARBA00022840"/>
    </source>
</evidence>
<feature type="region of interest" description="Disordered" evidence="4">
    <location>
        <begin position="211"/>
        <end position="428"/>
    </location>
</feature>
<dbReference type="PANTHER" id="PTHR10799">
    <property type="entry name" value="SNF2/RAD54 HELICASE FAMILY"/>
    <property type="match status" value="1"/>
</dbReference>
<feature type="region of interest" description="Disordered" evidence="4">
    <location>
        <begin position="454"/>
        <end position="490"/>
    </location>
</feature>
<feature type="compositionally biased region" description="Basic and acidic residues" evidence="4">
    <location>
        <begin position="211"/>
        <end position="223"/>
    </location>
</feature>
<keyword evidence="8" id="KW-1185">Reference proteome</keyword>
<dbReference type="InterPro" id="IPR000330">
    <property type="entry name" value="SNF2_N"/>
</dbReference>
<evidence type="ECO:0000259" key="6">
    <source>
        <dbReference type="Pfam" id="PF00271"/>
    </source>
</evidence>
<keyword evidence="1" id="KW-0547">Nucleotide-binding</keyword>
<dbReference type="InterPro" id="IPR038718">
    <property type="entry name" value="SNF2-like_sf"/>
</dbReference>
<feature type="domain" description="Helicase C-terminal" evidence="6">
    <location>
        <begin position="1082"/>
        <end position="1195"/>
    </location>
</feature>
<protein>
    <submittedName>
        <fullName evidence="7">Uncharacterized protein</fullName>
    </submittedName>
</protein>
<reference evidence="7 8" key="1">
    <citation type="submission" date="2015-10" db="EMBL/GenBank/DDBJ databases">
        <title>Full genome of DAOMC 229536 Phialocephala scopiformis, a fungal endophyte of spruce producing the potent anti-insectan compound rugulosin.</title>
        <authorList>
            <consortium name="DOE Joint Genome Institute"/>
            <person name="Walker A.K."/>
            <person name="Frasz S.L."/>
            <person name="Seifert K.A."/>
            <person name="Miller J.D."/>
            <person name="Mondo S.J."/>
            <person name="Labutti K."/>
            <person name="Lipzen A."/>
            <person name="Dockter R."/>
            <person name="Kennedy M."/>
            <person name="Grigoriev I.V."/>
            <person name="Spatafora J.W."/>
        </authorList>
    </citation>
    <scope>NUCLEOTIDE SEQUENCE [LARGE SCALE GENOMIC DNA]</scope>
    <source>
        <strain evidence="7 8">CBS 120377</strain>
    </source>
</reference>
<feature type="compositionally biased region" description="Polar residues" evidence="4">
    <location>
        <begin position="454"/>
        <end position="463"/>
    </location>
</feature>
<gene>
    <name evidence="7" type="ORF">LY89DRAFT_781683</name>
</gene>
<feature type="compositionally biased region" description="Basic and acidic residues" evidence="4">
    <location>
        <begin position="464"/>
        <end position="474"/>
    </location>
</feature>
<dbReference type="GO" id="GO:0005524">
    <property type="term" value="F:ATP binding"/>
    <property type="evidence" value="ECO:0007669"/>
    <property type="project" value="InterPro"/>
</dbReference>
<keyword evidence="3" id="KW-0067">ATP-binding</keyword>
<name>A0A194XBD6_MOLSC</name>
<dbReference type="InParanoid" id="A0A194XBD6"/>
<dbReference type="OrthoDB" id="4161342at2759"/>
<dbReference type="Gene3D" id="3.40.50.300">
    <property type="entry name" value="P-loop containing nucleotide triphosphate hydrolases"/>
    <property type="match status" value="1"/>
</dbReference>
<dbReference type="EMBL" id="KQ947414">
    <property type="protein sequence ID" value="KUJ17485.1"/>
    <property type="molecule type" value="Genomic_DNA"/>
</dbReference>
<feature type="compositionally biased region" description="Polar residues" evidence="4">
    <location>
        <begin position="1247"/>
        <end position="1263"/>
    </location>
</feature>
<evidence type="ECO:0000313" key="7">
    <source>
        <dbReference type="EMBL" id="KUJ17485.1"/>
    </source>
</evidence>
<evidence type="ECO:0000313" key="8">
    <source>
        <dbReference type="Proteomes" id="UP000070700"/>
    </source>
</evidence>
<dbReference type="GO" id="GO:0016787">
    <property type="term" value="F:hydrolase activity"/>
    <property type="evidence" value="ECO:0007669"/>
    <property type="project" value="UniProtKB-KW"/>
</dbReference>
<feature type="compositionally biased region" description="Polar residues" evidence="4">
    <location>
        <begin position="419"/>
        <end position="428"/>
    </location>
</feature>
<feature type="compositionally biased region" description="Low complexity" evidence="4">
    <location>
        <begin position="309"/>
        <end position="322"/>
    </location>
</feature>
<evidence type="ECO:0000256" key="2">
    <source>
        <dbReference type="ARBA" id="ARBA00022801"/>
    </source>
</evidence>
<feature type="compositionally biased region" description="Polar residues" evidence="4">
    <location>
        <begin position="1271"/>
        <end position="1286"/>
    </location>
</feature>
<feature type="compositionally biased region" description="Polar residues" evidence="4">
    <location>
        <begin position="388"/>
        <end position="400"/>
    </location>
</feature>